<dbReference type="Proteomes" id="UP000321570">
    <property type="component" value="Unassembled WGS sequence"/>
</dbReference>
<dbReference type="AlphaFoldDB" id="A0A564YHC6"/>
<proteinExistence type="predicted"/>
<reference evidence="1 2" key="1">
    <citation type="submission" date="2019-07" db="EMBL/GenBank/DDBJ databases">
        <authorList>
            <person name="Jastrzebski P J."/>
            <person name="Paukszto L."/>
            <person name="Jastrzebski P J."/>
        </authorList>
    </citation>
    <scope>NUCLEOTIDE SEQUENCE [LARGE SCALE GENOMIC DNA]</scope>
    <source>
        <strain evidence="1 2">WMS-il1</strain>
    </source>
</reference>
<name>A0A564YHC6_HYMDI</name>
<evidence type="ECO:0000313" key="2">
    <source>
        <dbReference type="Proteomes" id="UP000321570"/>
    </source>
</evidence>
<evidence type="ECO:0000313" key="1">
    <source>
        <dbReference type="EMBL" id="VUZ45993.1"/>
    </source>
</evidence>
<feature type="non-terminal residue" evidence="1">
    <location>
        <position position="66"/>
    </location>
</feature>
<keyword evidence="2" id="KW-1185">Reference proteome</keyword>
<dbReference type="EMBL" id="CABIJS010000199">
    <property type="protein sequence ID" value="VUZ45993.1"/>
    <property type="molecule type" value="Genomic_DNA"/>
</dbReference>
<organism evidence="1 2">
    <name type="scientific">Hymenolepis diminuta</name>
    <name type="common">Rat tapeworm</name>
    <dbReference type="NCBI Taxonomy" id="6216"/>
    <lineage>
        <taxon>Eukaryota</taxon>
        <taxon>Metazoa</taxon>
        <taxon>Spiralia</taxon>
        <taxon>Lophotrochozoa</taxon>
        <taxon>Platyhelminthes</taxon>
        <taxon>Cestoda</taxon>
        <taxon>Eucestoda</taxon>
        <taxon>Cyclophyllidea</taxon>
        <taxon>Hymenolepididae</taxon>
        <taxon>Hymenolepis</taxon>
    </lineage>
</organism>
<protein>
    <submittedName>
        <fullName evidence="1">Uncharacterized protein</fullName>
    </submittedName>
</protein>
<accession>A0A564YHC6</accession>
<sequence>MTTSFSSLSSTSPFEAQPVMKEILFRQRMFIAMLGNISVPLLNLKTNIQSLNPHSKVIAVRELNIP</sequence>
<gene>
    <name evidence="1" type="ORF">WMSIL1_LOCUS5934</name>
</gene>